<comment type="subcellular location">
    <subcellularLocation>
        <location evidence="1">Membrane</location>
        <topology evidence="1">Multi-pass membrane protein</topology>
    </subcellularLocation>
</comment>
<evidence type="ECO:0000256" key="3">
    <source>
        <dbReference type="ARBA" id="ARBA00022989"/>
    </source>
</evidence>
<comment type="caution">
    <text evidence="7">The sequence shown here is derived from an EMBL/GenBank/DDBJ whole genome shotgun (WGS) entry which is preliminary data.</text>
</comment>
<evidence type="ECO:0000256" key="4">
    <source>
        <dbReference type="ARBA" id="ARBA00023136"/>
    </source>
</evidence>
<dbReference type="Proteomes" id="UP000607796">
    <property type="component" value="Unassembled WGS sequence"/>
</dbReference>
<dbReference type="InterPro" id="IPR050638">
    <property type="entry name" value="AA-Vitamin_Transporters"/>
</dbReference>
<feature type="transmembrane region" description="Helical" evidence="5">
    <location>
        <begin position="189"/>
        <end position="209"/>
    </location>
</feature>
<dbReference type="PANTHER" id="PTHR32322:SF9">
    <property type="entry name" value="AMINO-ACID METABOLITE EFFLUX PUMP-RELATED"/>
    <property type="match status" value="1"/>
</dbReference>
<keyword evidence="2 5" id="KW-0812">Transmembrane</keyword>
<feature type="domain" description="EamA" evidence="6">
    <location>
        <begin position="163"/>
        <end position="292"/>
    </location>
</feature>
<dbReference type="Gene3D" id="1.10.3730.20">
    <property type="match status" value="1"/>
</dbReference>
<feature type="domain" description="EamA" evidence="6">
    <location>
        <begin position="14"/>
        <end position="146"/>
    </location>
</feature>
<evidence type="ECO:0000256" key="1">
    <source>
        <dbReference type="ARBA" id="ARBA00004141"/>
    </source>
</evidence>
<dbReference type="SUPFAM" id="SSF103481">
    <property type="entry name" value="Multidrug resistance efflux transporter EmrE"/>
    <property type="match status" value="2"/>
</dbReference>
<feature type="transmembrane region" description="Helical" evidence="5">
    <location>
        <begin position="221"/>
        <end position="245"/>
    </location>
</feature>
<accession>A0ABR9WZ17</accession>
<dbReference type="InterPro" id="IPR000620">
    <property type="entry name" value="EamA_dom"/>
</dbReference>
<dbReference type="RefSeq" id="WP_194133864.1">
    <property type="nucleotide sequence ID" value="NZ_JADFFK010000004.1"/>
</dbReference>
<keyword evidence="3 5" id="KW-1133">Transmembrane helix</keyword>
<dbReference type="InterPro" id="IPR037185">
    <property type="entry name" value="EmrE-like"/>
</dbReference>
<evidence type="ECO:0000256" key="2">
    <source>
        <dbReference type="ARBA" id="ARBA00022692"/>
    </source>
</evidence>
<reference evidence="7 8" key="1">
    <citation type="journal article" date="2021" name="Int. J. Syst. Evol. Microbiol.">
        <title>Salipiger mangrovisoli sp. nov., isolated from mangrove soil and the proposal for the reclassification of Paraphaeobacter pallidus as Salipiger pallidus comb. nov.</title>
        <authorList>
            <person name="Du J."/>
            <person name="Liu Y."/>
            <person name="Pei T."/>
            <person name="Deng M.R."/>
            <person name="Zhu H."/>
        </authorList>
    </citation>
    <scope>NUCLEOTIDE SEQUENCE [LARGE SCALE GENOMIC DNA]</scope>
    <source>
        <strain evidence="7 8">6D45A</strain>
    </source>
</reference>
<protein>
    <submittedName>
        <fullName evidence="7">DMT family transporter</fullName>
    </submittedName>
</protein>
<proteinExistence type="predicted"/>
<feature type="transmembrane region" description="Helical" evidence="5">
    <location>
        <begin position="277"/>
        <end position="295"/>
    </location>
</feature>
<feature type="transmembrane region" description="Helical" evidence="5">
    <location>
        <begin position="129"/>
        <end position="147"/>
    </location>
</feature>
<evidence type="ECO:0000313" key="8">
    <source>
        <dbReference type="Proteomes" id="UP000607796"/>
    </source>
</evidence>
<feature type="transmembrane region" description="Helical" evidence="5">
    <location>
        <begin position="73"/>
        <end position="94"/>
    </location>
</feature>
<feature type="transmembrane region" description="Helical" evidence="5">
    <location>
        <begin position="41"/>
        <end position="61"/>
    </location>
</feature>
<feature type="transmembrane region" description="Helical" evidence="5">
    <location>
        <begin position="100"/>
        <end position="122"/>
    </location>
</feature>
<feature type="transmembrane region" description="Helical" evidence="5">
    <location>
        <begin position="159"/>
        <end position="177"/>
    </location>
</feature>
<dbReference type="EMBL" id="JADFFK010000004">
    <property type="protein sequence ID" value="MBE9636533.1"/>
    <property type="molecule type" value="Genomic_DNA"/>
</dbReference>
<dbReference type="PANTHER" id="PTHR32322">
    <property type="entry name" value="INNER MEMBRANE TRANSPORTER"/>
    <property type="match status" value="1"/>
</dbReference>
<gene>
    <name evidence="7" type="ORF">IQ782_06755</name>
</gene>
<evidence type="ECO:0000256" key="5">
    <source>
        <dbReference type="SAM" id="Phobius"/>
    </source>
</evidence>
<keyword evidence="4 5" id="KW-0472">Membrane</keyword>
<name>A0ABR9WZ17_9RHOB</name>
<organism evidence="7 8">
    <name type="scientific">Salipiger mangrovisoli</name>
    <dbReference type="NCBI Taxonomy" id="2865933"/>
    <lineage>
        <taxon>Bacteria</taxon>
        <taxon>Pseudomonadati</taxon>
        <taxon>Pseudomonadota</taxon>
        <taxon>Alphaproteobacteria</taxon>
        <taxon>Rhodobacterales</taxon>
        <taxon>Roseobacteraceae</taxon>
        <taxon>Salipiger</taxon>
    </lineage>
</organism>
<dbReference type="Pfam" id="PF00892">
    <property type="entry name" value="EamA"/>
    <property type="match status" value="2"/>
</dbReference>
<evidence type="ECO:0000313" key="7">
    <source>
        <dbReference type="EMBL" id="MBE9636533.1"/>
    </source>
</evidence>
<feature type="transmembrane region" description="Helical" evidence="5">
    <location>
        <begin position="252"/>
        <end position="271"/>
    </location>
</feature>
<sequence length="317" mass="33761">MEHSASPRIDRLSALLLLSLAALWGSSFLFAKIALTELSPMQVTLHRVVLALPALWLVLRWRGLRVPLSPRLWGSYLVMGALNNALPFTLIFWGQTHIETGLAAILNASTGVLGAVVAGLLLRDERLSWRRLAGAALGLAGVAVVIGPDRLTTLDPRNLAQGAVLLAALSYSLASVWAKLRLSGQPPLLNAFGMLAGSAVIMLPLVVWQEGLPGPHHSARVWGALLGLSLLATALAFILYFAILVRAGAANLMLVTLLIPPFAIVFGRIFLGEQLPPGVYFGLAIIAAGLVVTDGRLAARLRRRRPAAASKDMSQVP</sequence>
<evidence type="ECO:0000259" key="6">
    <source>
        <dbReference type="Pfam" id="PF00892"/>
    </source>
</evidence>
<keyword evidence="8" id="KW-1185">Reference proteome</keyword>